<dbReference type="Proteomes" id="UP000070467">
    <property type="component" value="Unassembled WGS sequence"/>
</dbReference>
<comment type="similarity">
    <text evidence="9">Belongs to the tRNA nucleotidyltransferase/poly(A) polymerase family.</text>
</comment>
<evidence type="ECO:0000256" key="4">
    <source>
        <dbReference type="ARBA" id="ARBA00022695"/>
    </source>
</evidence>
<keyword evidence="4 13" id="KW-0548">Nucleotidyltransferase</keyword>
<dbReference type="Pfam" id="PF12627">
    <property type="entry name" value="PolyA_pol_RNAbd"/>
    <property type="match status" value="1"/>
</dbReference>
<keyword evidence="3" id="KW-0819">tRNA processing</keyword>
<gene>
    <name evidence="13" type="ORF">HMPREF1871_00342</name>
</gene>
<dbReference type="CDD" id="cd05398">
    <property type="entry name" value="NT_ClassII-CCAase"/>
    <property type="match status" value="1"/>
</dbReference>
<proteinExistence type="inferred from homology"/>
<feature type="domain" description="CCA-adding enzyme C-terminal" evidence="12">
    <location>
        <begin position="265"/>
        <end position="385"/>
    </location>
</feature>
<organism evidence="13 14">
    <name type="scientific">Gemelliphila asaccharolytica</name>
    <dbReference type="NCBI Taxonomy" id="502393"/>
    <lineage>
        <taxon>Bacteria</taxon>
        <taxon>Bacillati</taxon>
        <taxon>Bacillota</taxon>
        <taxon>Bacilli</taxon>
        <taxon>Bacillales</taxon>
        <taxon>Gemellaceae</taxon>
        <taxon>Gemelliphila</taxon>
    </lineage>
</organism>
<evidence type="ECO:0000256" key="3">
    <source>
        <dbReference type="ARBA" id="ARBA00022694"/>
    </source>
</evidence>
<evidence type="ECO:0000256" key="9">
    <source>
        <dbReference type="RuleBase" id="RU003953"/>
    </source>
</evidence>
<evidence type="ECO:0000256" key="1">
    <source>
        <dbReference type="ARBA" id="ARBA00001946"/>
    </source>
</evidence>
<dbReference type="Gene3D" id="1.10.246.80">
    <property type="match status" value="1"/>
</dbReference>
<dbReference type="SUPFAM" id="SSF81301">
    <property type="entry name" value="Nucleotidyltransferase"/>
    <property type="match status" value="1"/>
</dbReference>
<dbReference type="NCBIfam" id="NF009814">
    <property type="entry name" value="PRK13299.1"/>
    <property type="match status" value="1"/>
</dbReference>
<dbReference type="InterPro" id="IPR032810">
    <property type="entry name" value="CCA-adding_enz_C"/>
</dbReference>
<evidence type="ECO:0000256" key="5">
    <source>
        <dbReference type="ARBA" id="ARBA00022723"/>
    </source>
</evidence>
<keyword evidence="6" id="KW-0547">Nucleotide-binding</keyword>
<dbReference type="InterPro" id="IPR032828">
    <property type="entry name" value="PolyA_RNA-bd"/>
</dbReference>
<dbReference type="InterPro" id="IPR002646">
    <property type="entry name" value="PolA_pol_head_dom"/>
</dbReference>
<evidence type="ECO:0000259" key="10">
    <source>
        <dbReference type="Pfam" id="PF01743"/>
    </source>
</evidence>
<feature type="domain" description="Poly A polymerase head" evidence="10">
    <location>
        <begin position="30"/>
        <end position="150"/>
    </location>
</feature>
<dbReference type="InterPro" id="IPR043519">
    <property type="entry name" value="NT_sf"/>
</dbReference>
<keyword evidence="5" id="KW-0479">Metal-binding</keyword>
<dbReference type="Pfam" id="PF01743">
    <property type="entry name" value="PolyA_pol"/>
    <property type="match status" value="1"/>
</dbReference>
<feature type="domain" description="tRNA nucleotidyltransferase/poly(A) polymerase RNA and SrmB- binding" evidence="11">
    <location>
        <begin position="177"/>
        <end position="234"/>
    </location>
</feature>
<evidence type="ECO:0000313" key="13">
    <source>
        <dbReference type="EMBL" id="KXB58576.1"/>
    </source>
</evidence>
<dbReference type="Gene3D" id="1.10.3090.10">
    <property type="entry name" value="cca-adding enzyme, domain 2"/>
    <property type="match status" value="1"/>
</dbReference>
<dbReference type="PANTHER" id="PTHR46173:SF1">
    <property type="entry name" value="CCA TRNA NUCLEOTIDYLTRANSFERASE 1, MITOCHONDRIAL"/>
    <property type="match status" value="1"/>
</dbReference>
<evidence type="ECO:0000256" key="7">
    <source>
        <dbReference type="ARBA" id="ARBA00022842"/>
    </source>
</evidence>
<dbReference type="EMBL" id="LSDB01000008">
    <property type="protein sequence ID" value="KXB58576.1"/>
    <property type="molecule type" value="Genomic_DNA"/>
</dbReference>
<evidence type="ECO:0000256" key="6">
    <source>
        <dbReference type="ARBA" id="ARBA00022741"/>
    </source>
</evidence>
<keyword evidence="8 9" id="KW-0694">RNA-binding</keyword>
<dbReference type="InterPro" id="IPR050264">
    <property type="entry name" value="Bact_CCA-adding_enz_type3_sf"/>
</dbReference>
<dbReference type="RefSeq" id="WP_066129178.1">
    <property type="nucleotide sequence ID" value="NZ_KQ959861.1"/>
</dbReference>
<protein>
    <submittedName>
        <fullName evidence="13">tRNA adenylyltransferase</fullName>
    </submittedName>
</protein>
<reference evidence="13 14" key="1">
    <citation type="submission" date="2016-01" db="EMBL/GenBank/DDBJ databases">
        <authorList>
            <person name="Mitreva M."/>
            <person name="Pepin K.H."/>
            <person name="Mihindukulasuriya K.A."/>
            <person name="Fulton R."/>
            <person name="Fronick C."/>
            <person name="O'Laughlin M."/>
            <person name="Miner T."/>
            <person name="Herter B."/>
            <person name="Rosa B.A."/>
            <person name="Cordes M."/>
            <person name="Tomlinson C."/>
            <person name="Wollam A."/>
            <person name="Palsikar V.B."/>
            <person name="Mardis E.R."/>
            <person name="Wilson R.K."/>
        </authorList>
    </citation>
    <scope>NUCLEOTIDE SEQUENCE [LARGE SCALE GENOMIC DNA]</scope>
    <source>
        <strain evidence="13 14">KA00071</strain>
    </source>
</reference>
<dbReference type="PANTHER" id="PTHR46173">
    <property type="entry name" value="CCA TRNA NUCLEOTIDYLTRANSFERASE 1, MITOCHONDRIAL"/>
    <property type="match status" value="1"/>
</dbReference>
<keyword evidence="14" id="KW-1185">Reference proteome</keyword>
<sequence length="392" mass="46216">MIEFSKSNFNKKFKNALPLLEKIKKNSYDAYFVGGCVRDFMLNKDFCDIDITTSATPDEIKKIFNNVIDTGIKHGTVTVINKGIPYEITTFRSEGNYINHRFPEKVFFEKSISQDLERRDFTINAMALDIKGDLIDLHSGILDIKRKLIRTVNNPDERFNEDALRMLRAFRFSSMLNFIIEKDTYDSICKNKKLIEYISIERIVNELKKLFMGENNYNSFNLLIKSGLNIYIPFFKYVKRITNFSNFNFNQIIFYLLIKNSIEIQDLKKLKLSKKDYKEIKDYLKISNLIKNSNLINRIIFDFSKEKVIFVLKVIEYFNEDDIEKIKKIILPINSFSDVNITNREIIDTIKIKKPGPWIKNIKDKIINNILLNNLENDNYKIKDFIVRIGDL</sequence>
<dbReference type="SUPFAM" id="SSF81891">
    <property type="entry name" value="Poly A polymerase C-terminal region-like"/>
    <property type="match status" value="1"/>
</dbReference>
<keyword evidence="7" id="KW-0460">Magnesium</keyword>
<dbReference type="Gene3D" id="3.30.460.10">
    <property type="entry name" value="Beta Polymerase, domain 2"/>
    <property type="match status" value="1"/>
</dbReference>
<evidence type="ECO:0000313" key="14">
    <source>
        <dbReference type="Proteomes" id="UP000070467"/>
    </source>
</evidence>
<accession>A0ABR5TMK8</accession>
<evidence type="ECO:0000259" key="11">
    <source>
        <dbReference type="Pfam" id="PF12627"/>
    </source>
</evidence>
<name>A0ABR5TMK8_9BACL</name>
<dbReference type="Pfam" id="PF13735">
    <property type="entry name" value="tRNA_NucTran2_2"/>
    <property type="match status" value="1"/>
</dbReference>
<comment type="caution">
    <text evidence="13">The sequence shown here is derived from an EMBL/GenBank/DDBJ whole genome shotgun (WGS) entry which is preliminary data.</text>
</comment>
<evidence type="ECO:0000259" key="12">
    <source>
        <dbReference type="Pfam" id="PF13735"/>
    </source>
</evidence>
<evidence type="ECO:0000256" key="8">
    <source>
        <dbReference type="ARBA" id="ARBA00022884"/>
    </source>
</evidence>
<dbReference type="GO" id="GO:0016779">
    <property type="term" value="F:nucleotidyltransferase activity"/>
    <property type="evidence" value="ECO:0007669"/>
    <property type="project" value="UniProtKB-KW"/>
</dbReference>
<comment type="cofactor">
    <cofactor evidence="1">
        <name>Mg(2+)</name>
        <dbReference type="ChEBI" id="CHEBI:18420"/>
    </cofactor>
</comment>
<evidence type="ECO:0000256" key="2">
    <source>
        <dbReference type="ARBA" id="ARBA00022679"/>
    </source>
</evidence>
<keyword evidence="2 9" id="KW-0808">Transferase</keyword>